<name>A0A941DZD8_9BURK</name>
<dbReference type="PANTHER" id="PTHR24348:SF22">
    <property type="entry name" value="NON-SPECIFIC SERINE_THREONINE PROTEIN KINASE"/>
    <property type="match status" value="1"/>
</dbReference>
<dbReference type="SUPFAM" id="SSF56112">
    <property type="entry name" value="Protein kinase-like (PK-like)"/>
    <property type="match status" value="1"/>
</dbReference>
<evidence type="ECO:0000256" key="4">
    <source>
        <dbReference type="ARBA" id="ARBA00022840"/>
    </source>
</evidence>
<evidence type="ECO:0000313" key="8">
    <source>
        <dbReference type="Proteomes" id="UP000678545"/>
    </source>
</evidence>
<keyword evidence="3 7" id="KW-0418">Kinase</keyword>
<keyword evidence="1" id="KW-0808">Transferase</keyword>
<comment type="caution">
    <text evidence="7">The sequence shown here is derived from an EMBL/GenBank/DDBJ whole genome shotgun (WGS) entry which is preliminary data.</text>
</comment>
<gene>
    <name evidence="7" type="ORF">KDM90_06100</name>
</gene>
<evidence type="ECO:0000256" key="3">
    <source>
        <dbReference type="ARBA" id="ARBA00022777"/>
    </source>
</evidence>
<dbReference type="GO" id="GO:0000407">
    <property type="term" value="C:phagophore assembly site"/>
    <property type="evidence" value="ECO:0007669"/>
    <property type="project" value="TreeGrafter"/>
</dbReference>
<dbReference type="InterPro" id="IPR045269">
    <property type="entry name" value="Atg1-like"/>
</dbReference>
<dbReference type="PROSITE" id="PS50005">
    <property type="entry name" value="TPR"/>
    <property type="match status" value="1"/>
</dbReference>
<dbReference type="InterPro" id="IPR019734">
    <property type="entry name" value="TPR_rpt"/>
</dbReference>
<dbReference type="PANTHER" id="PTHR24348">
    <property type="entry name" value="SERINE/THREONINE-PROTEIN KINASE UNC-51-RELATED"/>
    <property type="match status" value="1"/>
</dbReference>
<dbReference type="Gene3D" id="1.25.40.10">
    <property type="entry name" value="Tetratricopeptide repeat domain"/>
    <property type="match status" value="3"/>
</dbReference>
<dbReference type="PROSITE" id="PS50011">
    <property type="entry name" value="PROTEIN_KINASE_DOM"/>
    <property type="match status" value="1"/>
</dbReference>
<protein>
    <submittedName>
        <fullName evidence="7">Protein kinase</fullName>
    </submittedName>
</protein>
<dbReference type="GO" id="GO:0005776">
    <property type="term" value="C:autophagosome"/>
    <property type="evidence" value="ECO:0007669"/>
    <property type="project" value="TreeGrafter"/>
</dbReference>
<dbReference type="EMBL" id="JAGSPJ010000002">
    <property type="protein sequence ID" value="MBR7799565.1"/>
    <property type="molecule type" value="Genomic_DNA"/>
</dbReference>
<evidence type="ECO:0000256" key="1">
    <source>
        <dbReference type="ARBA" id="ARBA00022679"/>
    </source>
</evidence>
<dbReference type="CDD" id="cd14014">
    <property type="entry name" value="STKc_PknB_like"/>
    <property type="match status" value="1"/>
</dbReference>
<evidence type="ECO:0000259" key="6">
    <source>
        <dbReference type="PROSITE" id="PS50011"/>
    </source>
</evidence>
<keyword evidence="4" id="KW-0067">ATP-binding</keyword>
<dbReference type="SMART" id="SM00028">
    <property type="entry name" value="TPR"/>
    <property type="match status" value="5"/>
</dbReference>
<feature type="domain" description="Protein kinase" evidence="6">
    <location>
        <begin position="25"/>
        <end position="280"/>
    </location>
</feature>
<keyword evidence="2" id="KW-0547">Nucleotide-binding</keyword>
<dbReference type="Pfam" id="PF00069">
    <property type="entry name" value="Pkinase"/>
    <property type="match status" value="1"/>
</dbReference>
<proteinExistence type="predicted"/>
<evidence type="ECO:0000256" key="2">
    <source>
        <dbReference type="ARBA" id="ARBA00022741"/>
    </source>
</evidence>
<dbReference type="SUPFAM" id="SSF48452">
    <property type="entry name" value="TPR-like"/>
    <property type="match status" value="1"/>
</dbReference>
<dbReference type="Proteomes" id="UP000678545">
    <property type="component" value="Unassembled WGS sequence"/>
</dbReference>
<dbReference type="InterPro" id="IPR011009">
    <property type="entry name" value="Kinase-like_dom_sf"/>
</dbReference>
<dbReference type="GO" id="GO:0004674">
    <property type="term" value="F:protein serine/threonine kinase activity"/>
    <property type="evidence" value="ECO:0007669"/>
    <property type="project" value="InterPro"/>
</dbReference>
<keyword evidence="8" id="KW-1185">Reference proteome</keyword>
<dbReference type="RefSeq" id="WP_212674711.1">
    <property type="nucleotide sequence ID" value="NZ_JAGSPJ010000002.1"/>
</dbReference>
<feature type="repeat" description="TPR" evidence="5">
    <location>
        <begin position="531"/>
        <end position="564"/>
    </location>
</feature>
<dbReference type="Gene3D" id="1.10.510.10">
    <property type="entry name" value="Transferase(Phosphotransferase) domain 1"/>
    <property type="match status" value="1"/>
</dbReference>
<dbReference type="InterPro" id="IPR000719">
    <property type="entry name" value="Prot_kinase_dom"/>
</dbReference>
<organism evidence="7 8">
    <name type="scientific">Undibacterium fentianense</name>
    <dbReference type="NCBI Taxonomy" id="2828728"/>
    <lineage>
        <taxon>Bacteria</taxon>
        <taxon>Pseudomonadati</taxon>
        <taxon>Pseudomonadota</taxon>
        <taxon>Betaproteobacteria</taxon>
        <taxon>Burkholderiales</taxon>
        <taxon>Oxalobacteraceae</taxon>
        <taxon>Undibacterium</taxon>
    </lineage>
</organism>
<sequence>MNSSQQELSPNLAPNWVGVDTIKHYEIRACLGEHRGSKVFEAWDTKLCRRVVIKQICTQAADKELLLKEARSAAVLNHAAFVKMHAIEDAQDFLYIVLEYVAGDSLKDWIVQHRGQEALIFKHISQIAAAMQEAHGKGLIHGDLKASDLIIDQSGRMRILNFGFASIHDLSTIDNVAEINAESSVPYMAPERFSGQQAGVEGDVFSLGIILYEMLVGRLPHANLSGLALVAAQIQIASPQWAWPTSVSPVAKDLVIGMTGADVRQRFDIRKVHEECKRIVGNDPQSSGASGLDLVLLNAQARESKKKRYKNYVVLSFVLLTSVCIVGWQAKPYWPQIFKIIKPYSETREMQQGIENLTEYMYKPDAAKLDSATEHFSIILERTPDHAGAVGYMSIVYLSRYHAEKRDEIWLQKAKASAQRAMQLNSQLAVSQIANAKILHWHHKLDLALEAVELALKLEPENIFAWHTKMSSLFESNRLDEAILWAEKGAKLFPRDRFLLDIKGGTHFAKNEFVEAEQAIRQSLQRQPDSANAYALLAQTIEVQGRSQEALQVIQQGLQIRPNANLYATLGNIKFKQGDFVGAAAAFANAASPEKGISGSYFRWFELAECLMWVPGREKEGLAAYENARKLLEIRLNRSPDDDVLLVEMGLIMARLGDVTQARILTEQALKFAPNQPERAFIAALTYELLGQRKRALELIHIAKMQGFSKRRIETHPLLKNLREDPKYE</sequence>
<dbReference type="GO" id="GO:0016020">
    <property type="term" value="C:membrane"/>
    <property type="evidence" value="ECO:0007669"/>
    <property type="project" value="TreeGrafter"/>
</dbReference>
<evidence type="ECO:0000256" key="5">
    <source>
        <dbReference type="PROSITE-ProRule" id="PRU00339"/>
    </source>
</evidence>
<dbReference type="AlphaFoldDB" id="A0A941DZD8"/>
<evidence type="ECO:0000313" key="7">
    <source>
        <dbReference type="EMBL" id="MBR7799565.1"/>
    </source>
</evidence>
<dbReference type="InterPro" id="IPR011990">
    <property type="entry name" value="TPR-like_helical_dom_sf"/>
</dbReference>
<reference evidence="7" key="1">
    <citation type="submission" date="2021-04" db="EMBL/GenBank/DDBJ databases">
        <title>novel species isolated from subtropical streams in China.</title>
        <authorList>
            <person name="Lu H."/>
        </authorList>
    </citation>
    <scope>NUCLEOTIDE SEQUENCE</scope>
    <source>
        <strain evidence="7">FT137W</strain>
    </source>
</reference>
<keyword evidence="5" id="KW-0802">TPR repeat</keyword>
<dbReference type="Pfam" id="PF14559">
    <property type="entry name" value="TPR_19"/>
    <property type="match status" value="1"/>
</dbReference>
<dbReference type="GO" id="GO:0005829">
    <property type="term" value="C:cytosol"/>
    <property type="evidence" value="ECO:0007669"/>
    <property type="project" value="TreeGrafter"/>
</dbReference>
<accession>A0A941DZD8</accession>
<dbReference type="GO" id="GO:0005524">
    <property type="term" value="F:ATP binding"/>
    <property type="evidence" value="ECO:0007669"/>
    <property type="project" value="UniProtKB-KW"/>
</dbReference>